<accession>A0A8J2NRT2</accession>
<reference evidence="3" key="1">
    <citation type="submission" date="2021-06" db="EMBL/GenBank/DDBJ databases">
        <authorList>
            <person name="Hodson N. C."/>
            <person name="Mongue J. A."/>
            <person name="Jaron S. K."/>
        </authorList>
    </citation>
    <scope>NUCLEOTIDE SEQUENCE</scope>
</reference>
<keyword evidence="4" id="KW-1185">Reference proteome</keyword>
<keyword evidence="2" id="KW-0732">Signal</keyword>
<protein>
    <submittedName>
        <fullName evidence="3">Uncharacterized protein</fullName>
    </submittedName>
</protein>
<feature type="signal peptide" evidence="2">
    <location>
        <begin position="1"/>
        <end position="18"/>
    </location>
</feature>
<feature type="chain" id="PRO_5035288437" evidence="2">
    <location>
        <begin position="19"/>
        <end position="99"/>
    </location>
</feature>
<dbReference type="AlphaFoldDB" id="A0A8J2NRT2"/>
<feature type="region of interest" description="Disordered" evidence="1">
    <location>
        <begin position="22"/>
        <end position="43"/>
    </location>
</feature>
<dbReference type="EMBL" id="CAJVCH010099536">
    <property type="protein sequence ID" value="CAG7723482.1"/>
    <property type="molecule type" value="Genomic_DNA"/>
</dbReference>
<name>A0A8J2NRT2_9HEXA</name>
<feature type="region of interest" description="Disordered" evidence="1">
    <location>
        <begin position="74"/>
        <end position="99"/>
    </location>
</feature>
<evidence type="ECO:0000313" key="3">
    <source>
        <dbReference type="EMBL" id="CAG7723482.1"/>
    </source>
</evidence>
<comment type="caution">
    <text evidence="3">The sequence shown here is derived from an EMBL/GenBank/DDBJ whole genome shotgun (WGS) entry which is preliminary data.</text>
</comment>
<organism evidence="3 4">
    <name type="scientific">Allacma fusca</name>
    <dbReference type="NCBI Taxonomy" id="39272"/>
    <lineage>
        <taxon>Eukaryota</taxon>
        <taxon>Metazoa</taxon>
        <taxon>Ecdysozoa</taxon>
        <taxon>Arthropoda</taxon>
        <taxon>Hexapoda</taxon>
        <taxon>Collembola</taxon>
        <taxon>Symphypleona</taxon>
        <taxon>Sminthuridae</taxon>
        <taxon>Allacma</taxon>
    </lineage>
</organism>
<gene>
    <name evidence="3" type="ORF">AFUS01_LOCUS12568</name>
</gene>
<evidence type="ECO:0000256" key="2">
    <source>
        <dbReference type="SAM" id="SignalP"/>
    </source>
</evidence>
<sequence>MKAIVLLVLLVGITLVSSKSPYYNDLQNSDSDSEESSDIDYAGEKKPAGVEQRLFLNKIVAFIQRLVGINQSANGATTTTTTTRATSPTTTTTTTTKPV</sequence>
<evidence type="ECO:0000313" key="4">
    <source>
        <dbReference type="Proteomes" id="UP000708208"/>
    </source>
</evidence>
<evidence type="ECO:0000256" key="1">
    <source>
        <dbReference type="SAM" id="MobiDB-lite"/>
    </source>
</evidence>
<dbReference type="Proteomes" id="UP000708208">
    <property type="component" value="Unassembled WGS sequence"/>
</dbReference>
<proteinExistence type="predicted"/>
<feature type="compositionally biased region" description="Low complexity" evidence="1">
    <location>
        <begin position="77"/>
        <end position="99"/>
    </location>
</feature>